<keyword evidence="2" id="KW-1185">Reference proteome</keyword>
<evidence type="ECO:0000313" key="2">
    <source>
        <dbReference type="Proteomes" id="UP001367508"/>
    </source>
</evidence>
<protein>
    <submittedName>
        <fullName evidence="1">Uncharacterized protein</fullName>
    </submittedName>
</protein>
<dbReference type="AlphaFoldDB" id="A0AAN9M8K2"/>
<proteinExistence type="predicted"/>
<reference evidence="1 2" key="1">
    <citation type="submission" date="2024-01" db="EMBL/GenBank/DDBJ databases">
        <title>The genomes of 5 underutilized Papilionoideae crops provide insights into root nodulation and disease resistanc.</title>
        <authorList>
            <person name="Jiang F."/>
        </authorList>
    </citation>
    <scope>NUCLEOTIDE SEQUENCE [LARGE SCALE GENOMIC DNA]</scope>
    <source>
        <strain evidence="1">LVBAO_FW01</strain>
        <tissue evidence="1">Leaves</tissue>
    </source>
</reference>
<comment type="caution">
    <text evidence="1">The sequence shown here is derived from an EMBL/GenBank/DDBJ whole genome shotgun (WGS) entry which is preliminary data.</text>
</comment>
<gene>
    <name evidence="1" type="ORF">VNO77_07633</name>
</gene>
<dbReference type="EMBL" id="JAYMYQ010000002">
    <property type="protein sequence ID" value="KAK7349861.1"/>
    <property type="molecule type" value="Genomic_DNA"/>
</dbReference>
<accession>A0AAN9M8K2</accession>
<organism evidence="1 2">
    <name type="scientific">Canavalia gladiata</name>
    <name type="common">Sword bean</name>
    <name type="synonym">Dolichos gladiatus</name>
    <dbReference type="NCBI Taxonomy" id="3824"/>
    <lineage>
        <taxon>Eukaryota</taxon>
        <taxon>Viridiplantae</taxon>
        <taxon>Streptophyta</taxon>
        <taxon>Embryophyta</taxon>
        <taxon>Tracheophyta</taxon>
        <taxon>Spermatophyta</taxon>
        <taxon>Magnoliopsida</taxon>
        <taxon>eudicotyledons</taxon>
        <taxon>Gunneridae</taxon>
        <taxon>Pentapetalae</taxon>
        <taxon>rosids</taxon>
        <taxon>fabids</taxon>
        <taxon>Fabales</taxon>
        <taxon>Fabaceae</taxon>
        <taxon>Papilionoideae</taxon>
        <taxon>50 kb inversion clade</taxon>
        <taxon>NPAAA clade</taxon>
        <taxon>indigoferoid/millettioid clade</taxon>
        <taxon>Phaseoleae</taxon>
        <taxon>Canavalia</taxon>
    </lineage>
</organism>
<name>A0AAN9M8K2_CANGL</name>
<sequence>MKGANGPLCKSEGHTCRSGPLVQINAKIPFFVDGGIPFSYIHESRTSINMGSTDKYYLIDEVAQPIKYSDNPNSRSLSHRKGIAQVVERVSQPQSLGSIPRGGDFLLNTIPNVSINCMFSPSLGHERGM</sequence>
<dbReference type="Proteomes" id="UP001367508">
    <property type="component" value="Unassembled WGS sequence"/>
</dbReference>
<evidence type="ECO:0000313" key="1">
    <source>
        <dbReference type="EMBL" id="KAK7349861.1"/>
    </source>
</evidence>